<gene>
    <name evidence="1" type="ORF">H1191_01130</name>
</gene>
<dbReference type="EMBL" id="JACEIQ010000001">
    <property type="protein sequence ID" value="MBA4492916.1"/>
    <property type="molecule type" value="Genomic_DNA"/>
</dbReference>
<reference evidence="1 2" key="1">
    <citation type="submission" date="2020-07" db="EMBL/GenBank/DDBJ databases">
        <authorList>
            <person name="Feng H."/>
        </authorList>
    </citation>
    <scope>NUCLEOTIDE SEQUENCE [LARGE SCALE GENOMIC DNA]</scope>
    <source>
        <strain evidence="2">s-10</strain>
    </source>
</reference>
<accession>A0A7W2A618</accession>
<organism evidence="1 2">
    <name type="scientific">Paenactinomyces guangxiensis</name>
    <dbReference type="NCBI Taxonomy" id="1490290"/>
    <lineage>
        <taxon>Bacteria</taxon>
        <taxon>Bacillati</taxon>
        <taxon>Bacillota</taxon>
        <taxon>Bacilli</taxon>
        <taxon>Bacillales</taxon>
        <taxon>Thermoactinomycetaceae</taxon>
        <taxon>Paenactinomyces</taxon>
    </lineage>
</organism>
<evidence type="ECO:0000313" key="1">
    <source>
        <dbReference type="EMBL" id="MBA4492916.1"/>
    </source>
</evidence>
<keyword evidence="2" id="KW-1185">Reference proteome</keyword>
<comment type="caution">
    <text evidence="1">The sequence shown here is derived from an EMBL/GenBank/DDBJ whole genome shotgun (WGS) entry which is preliminary data.</text>
</comment>
<protein>
    <submittedName>
        <fullName evidence="1">Uncharacterized protein</fullName>
    </submittedName>
</protein>
<proteinExistence type="predicted"/>
<dbReference type="RefSeq" id="WP_181750142.1">
    <property type="nucleotide sequence ID" value="NZ_JACEIQ010000001.1"/>
</dbReference>
<evidence type="ECO:0000313" key="2">
    <source>
        <dbReference type="Proteomes" id="UP000535491"/>
    </source>
</evidence>
<dbReference type="Proteomes" id="UP000535491">
    <property type="component" value="Unassembled WGS sequence"/>
</dbReference>
<sequence>MRNPVEDFVKKLNSSSNRPHDKLSLRQYAGVSFLYVQMGPSASRRDLESFLQREAECFIRGTEWIYQFAYIRTSAAGLIYRFQLRVPDEKSFCCGNQCVNCILLQK</sequence>
<dbReference type="AlphaFoldDB" id="A0A7W2A618"/>
<name>A0A7W2A618_9BACL</name>